<dbReference type="Proteomes" id="UP000829398">
    <property type="component" value="Chromosome 8"/>
</dbReference>
<protein>
    <submittedName>
        <fullName evidence="1">Reverse transcriptase/RNA-dependent DNA polymerase</fullName>
    </submittedName>
</protein>
<accession>A0ACB8ILH6</accession>
<proteinExistence type="predicted"/>
<keyword evidence="1" id="KW-0808">Transferase</keyword>
<keyword evidence="1" id="KW-0695">RNA-directed DNA polymerase</keyword>
<gene>
    <name evidence="1" type="ORF">KPL71_023785</name>
</gene>
<keyword evidence="1" id="KW-0548">Nucleotidyltransferase</keyword>
<name>A0ACB8ILH6_CITSI</name>
<dbReference type="EMBL" id="CM039177">
    <property type="protein sequence ID" value="KAH9697853.1"/>
    <property type="molecule type" value="Genomic_DNA"/>
</dbReference>
<evidence type="ECO:0000313" key="2">
    <source>
        <dbReference type="Proteomes" id="UP000829398"/>
    </source>
</evidence>
<comment type="caution">
    <text evidence="1">The sequence shown here is derived from an EMBL/GenBank/DDBJ whole genome shotgun (WGS) entry which is preliminary data.</text>
</comment>
<sequence>MDRLLMGCLLMDCLLMGYLLMDRLLRLSAHGSSAHELSTHGSSAHGLSAHGSSAHEFSAHGSSTHGLSAHGLSAHGLSAHGFSAHGLSAHGLSADRTSAHRKSAHANGGKLLVEPFLLVKGFSMAPVECWRIVLQPFSLVAKVLKARYFPNSGFLESKLTNNSSYILRSLLWGRKILKIGSRWLVGEGKDILVYYHNWIPRPCTFRPASPHTLPSDTTVATLLKENGGWNEELIRTHFLPVDTAAILKILVPTVPLRDELLWHFNQSGVYSVKSGYQVAFRLRFPDIPSCSESFGSWWKFLWHLPDGYHSLVACKFPRKVWKLKPYFSWFTSSAHMPFSCFAKKGAEIMSKEEFVLFVVVAWSIWKSRNKALHGNSREDCHQVFNRAVTLLESNKAGLPNQTLALQIVPNQLDTWHPPDPPWYKLNTDAAVDMEGGFARLGSIIRNYQGEVMATATSKKPCLGDVEIAEAYTILEGIKLAADVALSPLLVESDSKNVTNFILKGHSSRGELDWIISKDVEDAYDLDCLNLSLVSLINNVLNNVFGRHKHYDENFKYTGIVPWSNKGIKLNNDKDYHNLVNLIQSKGLNSINLEMNALSSTTLSAITTQIHLDNNCFPQMLLVLIFYGENDDAINVESVDWSDEDIGNAIKSDSELEVDLGFDINGMSDCESDNEDVAIPSGEDCDIQESKVLKRKKNDKGRVIVTCGGKDKEGEECPWGIHASLLVDKVTFHITILKVVNIDELRKRFSYSITKKRLYMAKKGILKITDGDHTKSYAKLHDYANVFHMKNKRAVVKIQYKTHVVETYFKRISINFDTLRNGFISGCRRFIGVEGYHFKTLSNGVLLTNVTFDANNDIIPLAVCVCEVQCKDSWKWLLKLLKEHPGMLNDMALTIISDKWKRFNSGN</sequence>
<keyword evidence="2" id="KW-1185">Reference proteome</keyword>
<organism evidence="1 2">
    <name type="scientific">Citrus sinensis</name>
    <name type="common">Sweet orange</name>
    <name type="synonym">Citrus aurantium var. sinensis</name>
    <dbReference type="NCBI Taxonomy" id="2711"/>
    <lineage>
        <taxon>Eukaryota</taxon>
        <taxon>Viridiplantae</taxon>
        <taxon>Streptophyta</taxon>
        <taxon>Embryophyta</taxon>
        <taxon>Tracheophyta</taxon>
        <taxon>Spermatophyta</taxon>
        <taxon>Magnoliopsida</taxon>
        <taxon>eudicotyledons</taxon>
        <taxon>Gunneridae</taxon>
        <taxon>Pentapetalae</taxon>
        <taxon>rosids</taxon>
        <taxon>malvids</taxon>
        <taxon>Sapindales</taxon>
        <taxon>Rutaceae</taxon>
        <taxon>Aurantioideae</taxon>
        <taxon>Citrus</taxon>
    </lineage>
</organism>
<reference evidence="2" key="1">
    <citation type="journal article" date="2023" name="Hortic. Res.">
        <title>A chromosome-level phased genome enabling allele-level studies in sweet orange: a case study on citrus Huanglongbing tolerance.</title>
        <authorList>
            <person name="Wu B."/>
            <person name="Yu Q."/>
            <person name="Deng Z."/>
            <person name="Duan Y."/>
            <person name="Luo F."/>
            <person name="Gmitter F. Jr."/>
        </authorList>
    </citation>
    <scope>NUCLEOTIDE SEQUENCE [LARGE SCALE GENOMIC DNA]</scope>
    <source>
        <strain evidence="2">cv. Valencia</strain>
    </source>
</reference>
<evidence type="ECO:0000313" key="1">
    <source>
        <dbReference type="EMBL" id="KAH9697853.1"/>
    </source>
</evidence>